<dbReference type="InterPro" id="IPR007627">
    <property type="entry name" value="RNA_pol_sigma70_r2"/>
</dbReference>
<dbReference type="eggNOG" id="COG1595">
    <property type="taxonomic scope" value="Bacteria"/>
</dbReference>
<evidence type="ECO:0000256" key="3">
    <source>
        <dbReference type="ARBA" id="ARBA00023082"/>
    </source>
</evidence>
<evidence type="ECO:0000256" key="2">
    <source>
        <dbReference type="ARBA" id="ARBA00023015"/>
    </source>
</evidence>
<dbReference type="GO" id="GO:0016987">
    <property type="term" value="F:sigma factor activity"/>
    <property type="evidence" value="ECO:0007669"/>
    <property type="project" value="UniProtKB-KW"/>
</dbReference>
<proteinExistence type="inferred from homology"/>
<evidence type="ECO:0000256" key="1">
    <source>
        <dbReference type="ARBA" id="ARBA00010641"/>
    </source>
</evidence>
<evidence type="ECO:0000259" key="6">
    <source>
        <dbReference type="Pfam" id="PF04542"/>
    </source>
</evidence>
<keyword evidence="3" id="KW-0731">Sigma factor</keyword>
<dbReference type="KEGG" id="dar:Daro_1520"/>
<dbReference type="AlphaFoldDB" id="Q47FW2"/>
<dbReference type="Gene3D" id="1.10.10.10">
    <property type="entry name" value="Winged helix-like DNA-binding domain superfamily/Winged helix DNA-binding domain"/>
    <property type="match status" value="1"/>
</dbReference>
<dbReference type="InterPro" id="IPR014284">
    <property type="entry name" value="RNA_pol_sigma-70_dom"/>
</dbReference>
<evidence type="ECO:0000256" key="5">
    <source>
        <dbReference type="ARBA" id="ARBA00023163"/>
    </source>
</evidence>
<evidence type="ECO:0000256" key="4">
    <source>
        <dbReference type="ARBA" id="ARBA00023125"/>
    </source>
</evidence>
<feature type="domain" description="RNA polymerase sigma-70 region 2" evidence="6">
    <location>
        <begin position="41"/>
        <end position="102"/>
    </location>
</feature>
<name>Q47FW2_DECAR</name>
<dbReference type="OrthoDB" id="8535698at2"/>
<comment type="similarity">
    <text evidence="1">Belongs to the sigma-70 factor family. ECF subfamily.</text>
</comment>
<reference evidence="8" key="1">
    <citation type="submission" date="2005-08" db="EMBL/GenBank/DDBJ databases">
        <title>Complete sequence of Dechloromonas aromatica RCB.</title>
        <authorList>
            <person name="Salinero K.K."/>
            <person name="Copeland A."/>
            <person name="Lucas S."/>
            <person name="Lapidus A."/>
            <person name="Barry K."/>
            <person name="Detter J.C."/>
            <person name="Glavina T."/>
            <person name="Hammon N."/>
            <person name="Israni S."/>
            <person name="Pitluck S."/>
            <person name="Di Bartolo G."/>
            <person name="Trong S."/>
            <person name="Schmutz J."/>
            <person name="Larimer F."/>
            <person name="Land M."/>
            <person name="Ivanova N."/>
            <person name="Richardson P."/>
        </authorList>
    </citation>
    <scope>NUCLEOTIDE SEQUENCE</scope>
    <source>
        <strain evidence="8">RCB</strain>
    </source>
</reference>
<dbReference type="CDD" id="cd06171">
    <property type="entry name" value="Sigma70_r4"/>
    <property type="match status" value="1"/>
</dbReference>
<dbReference type="GO" id="GO:0003677">
    <property type="term" value="F:DNA binding"/>
    <property type="evidence" value="ECO:0007669"/>
    <property type="project" value="UniProtKB-KW"/>
</dbReference>
<dbReference type="PANTHER" id="PTHR43133:SF58">
    <property type="entry name" value="ECF RNA POLYMERASE SIGMA FACTOR SIGD"/>
    <property type="match status" value="1"/>
</dbReference>
<accession>Q47FW2</accession>
<organism evidence="8">
    <name type="scientific">Dechloromonas aromatica (strain RCB)</name>
    <dbReference type="NCBI Taxonomy" id="159087"/>
    <lineage>
        <taxon>Bacteria</taxon>
        <taxon>Pseudomonadati</taxon>
        <taxon>Pseudomonadota</taxon>
        <taxon>Betaproteobacteria</taxon>
        <taxon>Rhodocyclales</taxon>
        <taxon>Azonexaceae</taxon>
        <taxon>Dechloromonas</taxon>
    </lineage>
</organism>
<dbReference type="Pfam" id="PF04542">
    <property type="entry name" value="Sigma70_r2"/>
    <property type="match status" value="1"/>
</dbReference>
<dbReference type="InterPro" id="IPR013249">
    <property type="entry name" value="RNA_pol_sigma70_r4_t2"/>
</dbReference>
<dbReference type="Gene3D" id="1.10.1740.10">
    <property type="match status" value="1"/>
</dbReference>
<keyword evidence="2" id="KW-0805">Transcription regulation</keyword>
<dbReference type="NCBIfam" id="NF009191">
    <property type="entry name" value="PRK12539.1"/>
    <property type="match status" value="1"/>
</dbReference>
<dbReference type="InterPro" id="IPR036388">
    <property type="entry name" value="WH-like_DNA-bd_sf"/>
</dbReference>
<sequence>MQRTNREEGFRAKEDRLKTLLMRGLAGENAAYQVFLTELSAHLRAFLRRRLIQLPDEVEDLVQEALLAVHNQRHTYEPGQPLSAWVQAIARYKLVDLLRRRAVHETLNDPLDEAMEVFSSSDTEAAEARRDLNKLLADLPEQQRLPIVHTKLEGLSVKETADLTGMSESAIKVGVHRGLKALALKIRGIL</sequence>
<dbReference type="SUPFAM" id="SSF88659">
    <property type="entry name" value="Sigma3 and sigma4 domains of RNA polymerase sigma factors"/>
    <property type="match status" value="1"/>
</dbReference>
<protein>
    <submittedName>
        <fullName evidence="8">RNA polymerase, sigma subunit, ECF family</fullName>
    </submittedName>
</protein>
<dbReference type="STRING" id="159087.Daro_1520"/>
<dbReference type="SUPFAM" id="SSF88946">
    <property type="entry name" value="Sigma2 domain of RNA polymerase sigma factors"/>
    <property type="match status" value="1"/>
</dbReference>
<dbReference type="InterPro" id="IPR013324">
    <property type="entry name" value="RNA_pol_sigma_r3/r4-like"/>
</dbReference>
<dbReference type="GO" id="GO:0006352">
    <property type="term" value="P:DNA-templated transcription initiation"/>
    <property type="evidence" value="ECO:0007669"/>
    <property type="project" value="InterPro"/>
</dbReference>
<dbReference type="HOGENOM" id="CLU_047691_10_2_4"/>
<dbReference type="EMBL" id="CP000089">
    <property type="protein sequence ID" value="AAZ46269.1"/>
    <property type="molecule type" value="Genomic_DNA"/>
</dbReference>
<dbReference type="InterPro" id="IPR013325">
    <property type="entry name" value="RNA_pol_sigma_r2"/>
</dbReference>
<dbReference type="NCBIfam" id="TIGR02937">
    <property type="entry name" value="sigma70-ECF"/>
    <property type="match status" value="1"/>
</dbReference>
<keyword evidence="5" id="KW-0804">Transcription</keyword>
<evidence type="ECO:0000259" key="7">
    <source>
        <dbReference type="Pfam" id="PF08281"/>
    </source>
</evidence>
<dbReference type="PANTHER" id="PTHR43133">
    <property type="entry name" value="RNA POLYMERASE ECF-TYPE SIGMA FACTO"/>
    <property type="match status" value="1"/>
</dbReference>
<evidence type="ECO:0000313" key="8">
    <source>
        <dbReference type="EMBL" id="AAZ46269.1"/>
    </source>
</evidence>
<gene>
    <name evidence="8" type="ordered locus">Daro_1520</name>
</gene>
<keyword evidence="4" id="KW-0238">DNA-binding</keyword>
<feature type="domain" description="RNA polymerase sigma factor 70 region 4 type 2" evidence="7">
    <location>
        <begin position="130"/>
        <end position="182"/>
    </location>
</feature>
<dbReference type="NCBIfam" id="NF009188">
    <property type="entry name" value="PRK12536.1"/>
    <property type="match status" value="1"/>
</dbReference>
<dbReference type="InterPro" id="IPR039425">
    <property type="entry name" value="RNA_pol_sigma-70-like"/>
</dbReference>
<dbReference type="Pfam" id="PF08281">
    <property type="entry name" value="Sigma70_r4_2"/>
    <property type="match status" value="1"/>
</dbReference>